<gene>
    <name evidence="3" type="ORF">ANIA_04573</name>
</gene>
<dbReference type="GeneID" id="2872369"/>
<dbReference type="HOGENOM" id="CLU_044083_1_1_1"/>
<dbReference type="AlphaFoldDB" id="Q5B4F7"/>
<dbReference type="KEGG" id="ani:ANIA_04573"/>
<dbReference type="Proteomes" id="UP000000560">
    <property type="component" value="Chromosome III"/>
</dbReference>
<feature type="signal peptide" evidence="1">
    <location>
        <begin position="1"/>
        <end position="20"/>
    </location>
</feature>
<accession>Q5B4F7</accession>
<dbReference type="OrthoDB" id="6123at2759"/>
<dbReference type="InterPro" id="IPR051532">
    <property type="entry name" value="Ester_Hydrolysis_Enzymes"/>
</dbReference>
<dbReference type="CDD" id="cd01833">
    <property type="entry name" value="XynB_like"/>
    <property type="match status" value="1"/>
</dbReference>
<dbReference type="InterPro" id="IPR036514">
    <property type="entry name" value="SGNH_hydro_sf"/>
</dbReference>
<sequence>MILTPAWLFVFVTPIQTVSGRAVLPVPSPPMVDSSVRVPLQILPLGASITWGKNSLTGNGYRGFLRDQLRQAGWEVDMVGSKHHGEMEDNDLEAHPGDTINKVKAASVHSYRYKPNVVLINAGTNDCRLNNHISTAGDRMRSLIEGFLHAGDTDTGPLIVLSTLLPSGQRRTAKNVPLVNNQYRDLVQAMRKEGVSIILAEMNSEDSDIKYPEDYMIDGRVDSTHPNDRGYEKMARIWYEAIVDAAGQDLIPRPICYGDVEKLSPP</sequence>
<dbReference type="InParanoid" id="Q5B4F7"/>
<evidence type="ECO:0000313" key="3">
    <source>
        <dbReference type="EMBL" id="CBF77228.1"/>
    </source>
</evidence>
<dbReference type="GO" id="GO:0004622">
    <property type="term" value="F:phosphatidylcholine lysophospholipase activity"/>
    <property type="evidence" value="ECO:0000318"/>
    <property type="project" value="GO_Central"/>
</dbReference>
<keyword evidence="1" id="KW-0732">Signal</keyword>
<protein>
    <recommendedName>
        <fullName evidence="2">SGNH hydrolase-type esterase domain-containing protein</fullName>
    </recommendedName>
</protein>
<dbReference type="RefSeq" id="XP_662177.1">
    <property type="nucleotide sequence ID" value="XM_657085.1"/>
</dbReference>
<organism evidence="3 4">
    <name type="scientific">Emericella nidulans (strain FGSC A4 / ATCC 38163 / CBS 112.46 / NRRL 194 / M139)</name>
    <name type="common">Aspergillus nidulans</name>
    <dbReference type="NCBI Taxonomy" id="227321"/>
    <lineage>
        <taxon>Eukaryota</taxon>
        <taxon>Fungi</taxon>
        <taxon>Dikarya</taxon>
        <taxon>Ascomycota</taxon>
        <taxon>Pezizomycotina</taxon>
        <taxon>Eurotiomycetes</taxon>
        <taxon>Eurotiomycetidae</taxon>
        <taxon>Eurotiales</taxon>
        <taxon>Aspergillaceae</taxon>
        <taxon>Aspergillus</taxon>
        <taxon>Aspergillus subgen. Nidulantes</taxon>
    </lineage>
</organism>
<dbReference type="Gene3D" id="3.40.50.1110">
    <property type="entry name" value="SGNH hydrolase"/>
    <property type="match status" value="1"/>
</dbReference>
<keyword evidence="4" id="KW-1185">Reference proteome</keyword>
<reference evidence="4" key="1">
    <citation type="journal article" date="2005" name="Nature">
        <title>Sequencing of Aspergillus nidulans and comparative analysis with A. fumigatus and A. oryzae.</title>
        <authorList>
            <person name="Galagan J.E."/>
            <person name="Calvo S.E."/>
            <person name="Cuomo C."/>
            <person name="Ma L.J."/>
            <person name="Wortman J.R."/>
            <person name="Batzoglou S."/>
            <person name="Lee S.I."/>
            <person name="Basturkmen M."/>
            <person name="Spevak C.C."/>
            <person name="Clutterbuck J."/>
            <person name="Kapitonov V."/>
            <person name="Jurka J."/>
            <person name="Scazzocchio C."/>
            <person name="Farman M."/>
            <person name="Butler J."/>
            <person name="Purcell S."/>
            <person name="Harris S."/>
            <person name="Braus G.H."/>
            <person name="Draht O."/>
            <person name="Busch S."/>
            <person name="D'Enfert C."/>
            <person name="Bouchier C."/>
            <person name="Goldman G.H."/>
            <person name="Bell-Pedersen D."/>
            <person name="Griffiths-Jones S."/>
            <person name="Doonan J.H."/>
            <person name="Yu J."/>
            <person name="Vienken K."/>
            <person name="Pain A."/>
            <person name="Freitag M."/>
            <person name="Selker E.U."/>
            <person name="Archer D.B."/>
            <person name="Penalva M.A."/>
            <person name="Oakley B.R."/>
            <person name="Momany M."/>
            <person name="Tanaka T."/>
            <person name="Kumagai T."/>
            <person name="Asai K."/>
            <person name="Machida M."/>
            <person name="Nierman W.C."/>
            <person name="Denning D.W."/>
            <person name="Caddick M."/>
            <person name="Hynes M."/>
            <person name="Paoletti M."/>
            <person name="Fischer R."/>
            <person name="Miller B."/>
            <person name="Dyer P."/>
            <person name="Sachs M.S."/>
            <person name="Osmani S.A."/>
            <person name="Birren B.W."/>
        </authorList>
    </citation>
    <scope>NUCLEOTIDE SEQUENCE [LARGE SCALE GENOMIC DNA]</scope>
    <source>
        <strain evidence="4">FGSC A4 / ATCC 38163 / CBS 112.46 / NRRL 194 / M139</strain>
    </source>
</reference>
<dbReference type="PANTHER" id="PTHR30383">
    <property type="entry name" value="THIOESTERASE 1/PROTEASE 1/LYSOPHOSPHOLIPASE L1"/>
    <property type="match status" value="1"/>
</dbReference>
<dbReference type="SUPFAM" id="SSF52266">
    <property type="entry name" value="SGNH hydrolase"/>
    <property type="match status" value="1"/>
</dbReference>
<dbReference type="PANTHER" id="PTHR30383:SF31">
    <property type="entry name" value="SGNH HYDROLASE-TYPE ESTERASE DOMAIN-CONTAINING PROTEIN-RELATED"/>
    <property type="match status" value="1"/>
</dbReference>
<accession>C8V7W7</accession>
<evidence type="ECO:0000256" key="1">
    <source>
        <dbReference type="SAM" id="SignalP"/>
    </source>
</evidence>
<feature type="domain" description="SGNH hydrolase-type esterase" evidence="2">
    <location>
        <begin position="45"/>
        <end position="232"/>
    </location>
</feature>
<evidence type="ECO:0000313" key="4">
    <source>
        <dbReference type="Proteomes" id="UP000000560"/>
    </source>
</evidence>
<dbReference type="OMA" id="RIWYEAI"/>
<evidence type="ECO:0000259" key="2">
    <source>
        <dbReference type="Pfam" id="PF13472"/>
    </source>
</evidence>
<feature type="chain" id="PRO_5010335845" description="SGNH hydrolase-type esterase domain-containing protein" evidence="1">
    <location>
        <begin position="21"/>
        <end position="266"/>
    </location>
</feature>
<name>Q5B4F7_EMENI</name>
<dbReference type="InterPro" id="IPR013830">
    <property type="entry name" value="SGNH_hydro"/>
</dbReference>
<dbReference type="eggNOG" id="ENOG502SIJX">
    <property type="taxonomic scope" value="Eukaryota"/>
</dbReference>
<dbReference type="EMBL" id="BN001303">
    <property type="protein sequence ID" value="CBF77228.1"/>
    <property type="molecule type" value="Genomic_DNA"/>
</dbReference>
<proteinExistence type="predicted"/>
<dbReference type="Pfam" id="PF13472">
    <property type="entry name" value="Lipase_GDSL_2"/>
    <property type="match status" value="1"/>
</dbReference>
<reference evidence="4" key="2">
    <citation type="journal article" date="2009" name="Fungal Genet. Biol.">
        <title>The 2008 update of the Aspergillus nidulans genome annotation: a community effort.</title>
        <authorList>
            <person name="Wortman J.R."/>
            <person name="Gilsenan J.M."/>
            <person name="Joardar V."/>
            <person name="Deegan J."/>
            <person name="Clutterbuck J."/>
            <person name="Andersen M.R."/>
            <person name="Archer D."/>
            <person name="Bencina M."/>
            <person name="Braus G."/>
            <person name="Coutinho P."/>
            <person name="von Dohren H."/>
            <person name="Doonan J."/>
            <person name="Driessen A.J."/>
            <person name="Durek P."/>
            <person name="Espeso E."/>
            <person name="Fekete E."/>
            <person name="Flipphi M."/>
            <person name="Estrada C.G."/>
            <person name="Geysens S."/>
            <person name="Goldman G."/>
            <person name="de Groot P.W."/>
            <person name="Hansen K."/>
            <person name="Harris S.D."/>
            <person name="Heinekamp T."/>
            <person name="Helmstaedt K."/>
            <person name="Henrissat B."/>
            <person name="Hofmann G."/>
            <person name="Homan T."/>
            <person name="Horio T."/>
            <person name="Horiuchi H."/>
            <person name="James S."/>
            <person name="Jones M."/>
            <person name="Karaffa L."/>
            <person name="Karanyi Z."/>
            <person name="Kato M."/>
            <person name="Keller N."/>
            <person name="Kelly D.E."/>
            <person name="Kiel J.A."/>
            <person name="Kim J.M."/>
            <person name="van der Klei I.J."/>
            <person name="Klis F.M."/>
            <person name="Kovalchuk A."/>
            <person name="Krasevec N."/>
            <person name="Kubicek C.P."/>
            <person name="Liu B."/>
            <person name="Maccabe A."/>
            <person name="Meyer V."/>
            <person name="Mirabito P."/>
            <person name="Miskei M."/>
            <person name="Mos M."/>
            <person name="Mullins J."/>
            <person name="Nelson D.R."/>
            <person name="Nielsen J."/>
            <person name="Oakley B.R."/>
            <person name="Osmani S.A."/>
            <person name="Pakula T."/>
            <person name="Paszewski A."/>
            <person name="Paulsen I."/>
            <person name="Pilsyk S."/>
            <person name="Pocsi I."/>
            <person name="Punt P.J."/>
            <person name="Ram A.F."/>
            <person name="Ren Q."/>
            <person name="Robellet X."/>
            <person name="Robson G."/>
            <person name="Seiboth B."/>
            <person name="van Solingen P."/>
            <person name="Specht T."/>
            <person name="Sun J."/>
            <person name="Taheri-Talesh N."/>
            <person name="Takeshita N."/>
            <person name="Ussery D."/>
            <person name="vanKuyk P.A."/>
            <person name="Visser H."/>
            <person name="van de Vondervoort P.J."/>
            <person name="de Vries R.P."/>
            <person name="Walton J."/>
            <person name="Xiang X."/>
            <person name="Xiong Y."/>
            <person name="Zeng A.P."/>
            <person name="Brandt B.W."/>
            <person name="Cornell M.J."/>
            <person name="van den Hondel C.A."/>
            <person name="Visser J."/>
            <person name="Oliver S.G."/>
            <person name="Turner G."/>
        </authorList>
    </citation>
    <scope>GENOME REANNOTATION</scope>
    <source>
        <strain evidence="4">FGSC A4 / ATCC 38163 / CBS 112.46 / NRRL 194 / M139</strain>
    </source>
</reference>
<dbReference type="FunFam" id="3.40.50.1110:FF:000020">
    <property type="entry name" value="Esterase, putative (AFU_orthologue AFUA_1G03170)"/>
    <property type="match status" value="1"/>
</dbReference>